<sequence length="290" mass="30634">MAELFGIDLFNTEYKKRGVNKLKKYVSLYKHSFANLKFNLLLLNDNRDTLSNDLSNSEQIIDNIKNKPMELQTKNIRLKQESKNYRTFINEVKDKSEEAVKLTKEGTSGSAALGAAASLGGPALSALVSSLGTASTGAAISGLSGAAATNATLAWLGGGSIAAGGAGVAGGEAVLGAIPIVGWALSGVTLAATGFFVNNKNGKTAKQAYKKAEKVEAGIKSTDLLSNKENILSNETIRSSTNIEKLNDEATEFPNDFDKFTDKQIIKIGVLVNNALSAEKILQKSLKSAS</sequence>
<evidence type="ECO:0000313" key="1">
    <source>
        <dbReference type="EMBL" id="TPR14257.1"/>
    </source>
</evidence>
<dbReference type="RefSeq" id="WP_105987982.1">
    <property type="nucleotide sequence ID" value="NZ_POST01000003.1"/>
</dbReference>
<accession>A0ABY2YSM4</accession>
<organism evidence="1 2">
    <name type="scientific">Apilactobacillus timberlakei</name>
    <dbReference type="NCBI Taxonomy" id="2008380"/>
    <lineage>
        <taxon>Bacteria</taxon>
        <taxon>Bacillati</taxon>
        <taxon>Bacillota</taxon>
        <taxon>Bacilli</taxon>
        <taxon>Lactobacillales</taxon>
        <taxon>Lactobacillaceae</taxon>
        <taxon>Apilactobacillus</taxon>
    </lineage>
</organism>
<gene>
    <name evidence="1" type="ORF">DY048_04740</name>
</gene>
<dbReference type="Proteomes" id="UP000767392">
    <property type="component" value="Unassembled WGS sequence"/>
</dbReference>
<evidence type="ECO:0000313" key="2">
    <source>
        <dbReference type="Proteomes" id="UP000767392"/>
    </source>
</evidence>
<comment type="caution">
    <text evidence="1">The sequence shown here is derived from an EMBL/GenBank/DDBJ whole genome shotgun (WGS) entry which is preliminary data.</text>
</comment>
<proteinExistence type="predicted"/>
<dbReference type="EMBL" id="QUAM01000003">
    <property type="protein sequence ID" value="TPR14257.1"/>
    <property type="molecule type" value="Genomic_DNA"/>
</dbReference>
<protein>
    <submittedName>
        <fullName evidence="1">Uncharacterized protein</fullName>
    </submittedName>
</protein>
<keyword evidence="2" id="KW-1185">Reference proteome</keyword>
<name>A0ABY2YSM4_9LACO</name>
<reference evidence="1 2" key="1">
    <citation type="submission" date="2018-08" db="EMBL/GenBank/DDBJ databases">
        <title>Comparative genomics of wild bee and flower associated Lactobacillus reveals potential adaptation to the bee host.</title>
        <authorList>
            <person name="Vuong H.Q."/>
            <person name="Mcfrederick Q.S."/>
        </authorList>
    </citation>
    <scope>NUCLEOTIDE SEQUENCE [LARGE SCALE GENOMIC DNA]</scope>
    <source>
        <strain evidence="1 2">HV_04</strain>
    </source>
</reference>